<dbReference type="EMBL" id="JAGGJC010000002">
    <property type="protein sequence ID" value="MDN7129664.1"/>
    <property type="molecule type" value="Genomic_DNA"/>
</dbReference>
<feature type="signal peptide" evidence="1">
    <location>
        <begin position="1"/>
        <end position="20"/>
    </location>
</feature>
<organism evidence="2 5">
    <name type="scientific">Pseudidiomarina terrestris</name>
    <dbReference type="NCBI Taxonomy" id="2820060"/>
    <lineage>
        <taxon>Bacteria</taxon>
        <taxon>Pseudomonadati</taxon>
        <taxon>Pseudomonadota</taxon>
        <taxon>Gammaproteobacteria</taxon>
        <taxon>Alteromonadales</taxon>
        <taxon>Idiomarinaceae</taxon>
        <taxon>Pseudidiomarina</taxon>
    </lineage>
</organism>
<dbReference type="PROSITE" id="PS51257">
    <property type="entry name" value="PROKAR_LIPOPROTEIN"/>
    <property type="match status" value="1"/>
</dbReference>
<sequence>MNLYLRGLVLALVVVLAGCASPTTTNMIGTSRTPLQPEQVTVYTQEPACFEPIALVTATSDMSFTFTDQAQMDVVLERLREAAGRVGANGVLLQRTGEERDESVHVGTGVGRQSGSVGFGVNIGKSFGLMEKTAEAVAIWVSADAACEEF</sequence>
<dbReference type="Proteomes" id="UP001169491">
    <property type="component" value="Unassembled WGS sequence"/>
</dbReference>
<evidence type="ECO:0008006" key="6">
    <source>
        <dbReference type="Google" id="ProtNLM"/>
    </source>
</evidence>
<evidence type="ECO:0000313" key="4">
    <source>
        <dbReference type="Proteomes" id="UP001169491"/>
    </source>
</evidence>
<evidence type="ECO:0000313" key="5">
    <source>
        <dbReference type="Proteomes" id="UP001169492"/>
    </source>
</evidence>
<accession>A0AAW7R1M9</accession>
<evidence type="ECO:0000313" key="2">
    <source>
        <dbReference type="EMBL" id="MDN7124862.1"/>
    </source>
</evidence>
<reference evidence="4 5" key="1">
    <citation type="submission" date="2021-03" db="EMBL/GenBank/DDBJ databases">
        <title>Pseudidiomarina terrestris, a new bacterium isolated from saline soil.</title>
        <authorList>
            <person name="Galisteo C."/>
            <person name="De La Haba R."/>
            <person name="Sanchez-Porro C."/>
            <person name="Ventosa A."/>
        </authorList>
    </citation>
    <scope>NUCLEOTIDE SEQUENCE [LARGE SCALE GENOMIC DNA]</scope>
    <source>
        <strain evidence="2 5">1APP75-32.1</strain>
        <strain evidence="4">1APR75-15</strain>
        <strain evidence="3">1ASR75-15</strain>
    </source>
</reference>
<evidence type="ECO:0000256" key="1">
    <source>
        <dbReference type="SAM" id="SignalP"/>
    </source>
</evidence>
<dbReference type="RefSeq" id="WP_301721340.1">
    <property type="nucleotide sequence ID" value="NZ_JAGGJB010000004.1"/>
</dbReference>
<dbReference type="AlphaFoldDB" id="A0AAW7R1M9"/>
<name>A0AAW7R1M9_9GAMM</name>
<evidence type="ECO:0000313" key="3">
    <source>
        <dbReference type="EMBL" id="MDN7129664.1"/>
    </source>
</evidence>
<proteinExistence type="predicted"/>
<feature type="chain" id="PRO_5043925162" description="Lipoprotein" evidence="1">
    <location>
        <begin position="21"/>
        <end position="150"/>
    </location>
</feature>
<keyword evidence="4" id="KW-1185">Reference proteome</keyword>
<protein>
    <recommendedName>
        <fullName evidence="6">Lipoprotein</fullName>
    </recommendedName>
</protein>
<keyword evidence="1" id="KW-0732">Signal</keyword>
<gene>
    <name evidence="2" type="ORF">J6I90_08205</name>
    <name evidence="3" type="ORF">J6I92_07250</name>
</gene>
<dbReference type="EMBL" id="JAGGJB010000004">
    <property type="protein sequence ID" value="MDN7124862.1"/>
    <property type="molecule type" value="Genomic_DNA"/>
</dbReference>
<dbReference type="Proteomes" id="UP001169492">
    <property type="component" value="Unassembled WGS sequence"/>
</dbReference>
<comment type="caution">
    <text evidence="2">The sequence shown here is derived from an EMBL/GenBank/DDBJ whole genome shotgun (WGS) entry which is preliminary data.</text>
</comment>